<accession>A0A317Z8V9</accession>
<proteinExistence type="predicted"/>
<sequence>SGKIKYNASLRERSGDSFNNYSFGHEKGILGKGETVYIFEEIQDEQGNIWCRMYTPANKSWVHKHTIAVSK</sequence>
<evidence type="ECO:0000313" key="2">
    <source>
        <dbReference type="EMBL" id="PWZ98113.1"/>
    </source>
</evidence>
<evidence type="ECO:0000313" key="3">
    <source>
        <dbReference type="Proteomes" id="UP000246351"/>
    </source>
</evidence>
<organism evidence="2 3">
    <name type="scientific">Staphylococcus pseudintermedius</name>
    <dbReference type="NCBI Taxonomy" id="283734"/>
    <lineage>
        <taxon>Bacteria</taxon>
        <taxon>Bacillati</taxon>
        <taxon>Bacillota</taxon>
        <taxon>Bacilli</taxon>
        <taxon>Bacillales</taxon>
        <taxon>Staphylococcaceae</taxon>
        <taxon>Staphylococcus</taxon>
        <taxon>Staphylococcus intermedius group</taxon>
    </lineage>
</organism>
<evidence type="ECO:0000259" key="1">
    <source>
        <dbReference type="Pfam" id="PF24246"/>
    </source>
</evidence>
<dbReference type="AlphaFoldDB" id="A0A317Z8V9"/>
<gene>
    <name evidence="2" type="ORF">DD924_09925</name>
</gene>
<dbReference type="EMBL" id="QEIV01000928">
    <property type="protein sequence ID" value="PWZ98113.1"/>
    <property type="molecule type" value="Genomic_DNA"/>
</dbReference>
<dbReference type="Proteomes" id="UP000246351">
    <property type="component" value="Unassembled WGS sequence"/>
</dbReference>
<feature type="non-terminal residue" evidence="2">
    <location>
        <position position="1"/>
    </location>
</feature>
<dbReference type="Pfam" id="PF24246">
    <property type="entry name" value="SH3b_T"/>
    <property type="match status" value="1"/>
</dbReference>
<feature type="domain" description="SH3b T C-terminal" evidence="1">
    <location>
        <begin position="5"/>
        <end position="69"/>
    </location>
</feature>
<dbReference type="InterPro" id="IPR057505">
    <property type="entry name" value="SH3b_T_C"/>
</dbReference>
<name>A0A317Z8V9_STAPS</name>
<comment type="caution">
    <text evidence="2">The sequence shown here is derived from an EMBL/GenBank/DDBJ whole genome shotgun (WGS) entry which is preliminary data.</text>
</comment>
<protein>
    <recommendedName>
        <fullName evidence="1">SH3b T C-terminal domain-containing protein</fullName>
    </recommendedName>
</protein>
<reference evidence="2 3" key="1">
    <citation type="journal article" date="2018" name="Vet. Microbiol.">
        <title>Clonal diversity and geographic distribution of methicillin-resistant Staphylococcus pseudintermedius from Australian animals: Discovery of novel sequence types.</title>
        <authorList>
            <person name="Worthing K.A."/>
            <person name="Abraham S."/>
            <person name="Coombs G.W."/>
            <person name="Pang S."/>
            <person name="Saputra S."/>
            <person name="Jordan D."/>
            <person name="Trott D.J."/>
            <person name="Norris J.M."/>
        </authorList>
    </citation>
    <scope>NUCLEOTIDE SEQUENCE [LARGE SCALE GENOMIC DNA]</scope>
    <source>
        <strain evidence="2 3">ST71 3</strain>
    </source>
</reference>